<feature type="domain" description="CoA-binding" evidence="1">
    <location>
        <begin position="24"/>
        <end position="120"/>
    </location>
</feature>
<dbReference type="AlphaFoldDB" id="A0A3A4NY23"/>
<evidence type="ECO:0000313" key="3">
    <source>
        <dbReference type="Proteomes" id="UP000265882"/>
    </source>
</evidence>
<dbReference type="PANTHER" id="PTHR42793">
    <property type="entry name" value="COA BINDING DOMAIN CONTAINING PROTEIN"/>
    <property type="match status" value="1"/>
</dbReference>
<dbReference type="EMBL" id="QZKU01000052">
    <property type="protein sequence ID" value="RJP23016.1"/>
    <property type="molecule type" value="Genomic_DNA"/>
</dbReference>
<dbReference type="InterPro" id="IPR016102">
    <property type="entry name" value="Succinyl-CoA_synth-like"/>
</dbReference>
<dbReference type="Proteomes" id="UP000265882">
    <property type="component" value="Unassembled WGS sequence"/>
</dbReference>
<dbReference type="InterPro" id="IPR032875">
    <property type="entry name" value="Succ_CoA_lig_flav_dom"/>
</dbReference>
<dbReference type="SMART" id="SM00881">
    <property type="entry name" value="CoA_binding"/>
    <property type="match status" value="1"/>
</dbReference>
<dbReference type="Gene3D" id="3.40.50.720">
    <property type="entry name" value="NAD(P)-binding Rossmann-like Domain"/>
    <property type="match status" value="1"/>
</dbReference>
<gene>
    <name evidence="2" type="ORF">C4520_07150</name>
</gene>
<dbReference type="Gene3D" id="3.40.50.261">
    <property type="entry name" value="Succinyl-CoA synthetase domains"/>
    <property type="match status" value="2"/>
</dbReference>
<protein>
    <recommendedName>
        <fullName evidence="1">CoA-binding domain-containing protein</fullName>
    </recommendedName>
</protein>
<proteinExistence type="predicted"/>
<dbReference type="InterPro" id="IPR003781">
    <property type="entry name" value="CoA-bd"/>
</dbReference>
<organism evidence="2 3">
    <name type="scientific">Abyssobacteria bacterium (strain SURF_5)</name>
    <dbReference type="NCBI Taxonomy" id="2093360"/>
    <lineage>
        <taxon>Bacteria</taxon>
        <taxon>Pseudomonadati</taxon>
        <taxon>Candidatus Hydrogenedentota</taxon>
        <taxon>Candidatus Abyssobacteria</taxon>
    </lineage>
</organism>
<comment type="caution">
    <text evidence="2">The sequence shown here is derived from an EMBL/GenBank/DDBJ whole genome shotgun (WGS) entry which is preliminary data.</text>
</comment>
<sequence>MESQNSGGSRIETADPDLRDLSRLFYPRGIAVIGASDNYARGSSMFLHSLVALGYQGGLYPVNVSGEEIIMGLPAYRSVRDIPGPVDYAVIGVPASATAGVVAECIEKQVPFIHFFTAGFGELQTEEGRRLEDELVRLASGKTRLIGPNCMGAYCPEARVGFDSTHPVESGRVAFISQSGGHAINFIRCATERGLRLSKAISYGNASDLSSSDFLRYFSEDDRTGVIGIYIEGVREKRLFFDALREAAARKPVIIWKGGRTPAGTTAAVGHTGALAGSFEVWKAMIKQAGAVLVDDYEEMIELMLGLECLPFPSGLNTALICTGGGNSVVAADQCYEAGLTLPPLKEETQRELLTVLREAGTIRRNPIDSSAHGIYPENILKLVRIVEKDPNVECILFAYQLYFLFRNVKRFGISTEDAFEQIIESLKTVRETAAKPVAFAVQRDSDVIEAETFRLTLKNRLLEAGVCTFDSVRGASKVLAHMRRLQERREGI</sequence>
<dbReference type="SUPFAM" id="SSF52210">
    <property type="entry name" value="Succinyl-CoA synthetase domains"/>
    <property type="match status" value="2"/>
</dbReference>
<accession>A0A3A4NY23</accession>
<evidence type="ECO:0000259" key="1">
    <source>
        <dbReference type="SMART" id="SM00881"/>
    </source>
</evidence>
<evidence type="ECO:0000313" key="2">
    <source>
        <dbReference type="EMBL" id="RJP23016.1"/>
    </source>
</evidence>
<dbReference type="PANTHER" id="PTHR42793:SF1">
    <property type="entry name" value="PEPTIDYL-LYSINE N-ACETYLTRANSFERASE PATZ"/>
    <property type="match status" value="1"/>
</dbReference>
<name>A0A3A4NY23_ABYX5</name>
<reference evidence="2 3" key="1">
    <citation type="journal article" date="2017" name="ISME J.">
        <title>Energy and carbon metabolisms in a deep terrestrial subsurface fluid microbial community.</title>
        <authorList>
            <person name="Momper L."/>
            <person name="Jungbluth S.P."/>
            <person name="Lee M.D."/>
            <person name="Amend J.P."/>
        </authorList>
    </citation>
    <scope>NUCLEOTIDE SEQUENCE [LARGE SCALE GENOMIC DNA]</scope>
    <source>
        <strain evidence="2">SURF_5</strain>
    </source>
</reference>
<dbReference type="SUPFAM" id="SSF51735">
    <property type="entry name" value="NAD(P)-binding Rossmann-fold domains"/>
    <property type="match status" value="1"/>
</dbReference>
<dbReference type="Pfam" id="PF13380">
    <property type="entry name" value="CoA_binding_2"/>
    <property type="match status" value="1"/>
</dbReference>
<dbReference type="InterPro" id="IPR036291">
    <property type="entry name" value="NAD(P)-bd_dom_sf"/>
</dbReference>
<dbReference type="Pfam" id="PF13607">
    <property type="entry name" value="Succ_CoA_lig"/>
    <property type="match status" value="1"/>
</dbReference>